<dbReference type="PANTHER" id="PTHR14187:SF82">
    <property type="entry name" value="FAMILY CHAPERONE, PUTATIVE (AFU_ORTHOLOGUE AFUA_7G08575)-RELATED"/>
    <property type="match status" value="1"/>
</dbReference>
<dbReference type="SUPFAM" id="SSF53067">
    <property type="entry name" value="Actin-like ATPase domain"/>
    <property type="match status" value="2"/>
</dbReference>
<dbReference type="GO" id="GO:0140662">
    <property type="term" value="F:ATP-dependent protein folding chaperone"/>
    <property type="evidence" value="ECO:0007669"/>
    <property type="project" value="InterPro"/>
</dbReference>
<protein>
    <submittedName>
        <fullName evidence="3">4da1ac85-6fa7-4ad0-9ca3-7b273f1d7897</fullName>
    </submittedName>
</protein>
<dbReference type="CDD" id="cd10170">
    <property type="entry name" value="ASKHA_NBD_HSP70"/>
    <property type="match status" value="1"/>
</dbReference>
<dbReference type="GO" id="GO:0005524">
    <property type="term" value="F:ATP binding"/>
    <property type="evidence" value="ECO:0007669"/>
    <property type="project" value="UniProtKB-KW"/>
</dbReference>
<dbReference type="PANTHER" id="PTHR14187">
    <property type="entry name" value="ALPHA KINASE/ELONGATION FACTOR 2 KINASE"/>
    <property type="match status" value="1"/>
</dbReference>
<keyword evidence="1" id="KW-0547">Nucleotide-binding</keyword>
<name>A0A8H2ZLK9_9HELO</name>
<keyword evidence="2" id="KW-0067">ATP-binding</keyword>
<dbReference type="InterPro" id="IPR043129">
    <property type="entry name" value="ATPase_NBD"/>
</dbReference>
<evidence type="ECO:0000313" key="4">
    <source>
        <dbReference type="Proteomes" id="UP000624404"/>
    </source>
</evidence>
<dbReference type="EMBL" id="CAJHIA010000007">
    <property type="protein sequence ID" value="CAD6442291.1"/>
    <property type="molecule type" value="Genomic_DNA"/>
</dbReference>
<evidence type="ECO:0000256" key="1">
    <source>
        <dbReference type="ARBA" id="ARBA00022741"/>
    </source>
</evidence>
<dbReference type="Pfam" id="PF00012">
    <property type="entry name" value="HSP70"/>
    <property type="match status" value="1"/>
</dbReference>
<organism evidence="3 4">
    <name type="scientific">Sclerotinia trifoliorum</name>
    <dbReference type="NCBI Taxonomy" id="28548"/>
    <lineage>
        <taxon>Eukaryota</taxon>
        <taxon>Fungi</taxon>
        <taxon>Dikarya</taxon>
        <taxon>Ascomycota</taxon>
        <taxon>Pezizomycotina</taxon>
        <taxon>Leotiomycetes</taxon>
        <taxon>Helotiales</taxon>
        <taxon>Sclerotiniaceae</taxon>
        <taxon>Sclerotinia</taxon>
    </lineage>
</organism>
<sequence length="584" mass="66038">MNDQIEGKATTRRLFTCFDEQNADVSEDQILIGIDFGTTFSGIAFACLSDEDPKVIVVKSWPGMAMNQVKVPTIISYGSYNEKFSWRSQASDDYSIHGIKLLLDPNQDMPSYIPESTLKSNLKHCGKPAVDVAADFLQAMYKYALERLELEFPLEYVKICEKKLILSVPAVWSDKAKDLTLQAARQAGLHPVALVKEPEAAAFHTLNRLKNKGVAVGNAIVICDAGGGTVDLISYEVVQLVPKLELKELVPGTGCMAGSLNLNNRWEEMVKDIVGEDDFYRIKGDKCYLGPLDYFEQVAKRQFRGVERKWVFHFFKANLRDNRPKGLFSDTLVLNCKDMKAIFDPIIADIKDKVNEQVQAVMAKRLSDPHEGKPKAILLVGGFGSSEYLRSELAQQFPTIQVMQPNESWSAIVQGAVLSQLPQKVTVVSRQATRHYGVSAGFIYDAAKDEGHPKYMDAYGKWRTRRMTWYIRRGDTLGHSHKIRFPFYRTLQDLSDESLQFLVSLKQCELIEAPDHPDSTVEANCQLVVDLRNVERDTFQKKRGMYGDWCWDVHYDLVVISMPAIMKFSLEHRGKEMGSVKAKY</sequence>
<evidence type="ECO:0000256" key="2">
    <source>
        <dbReference type="ARBA" id="ARBA00022840"/>
    </source>
</evidence>
<evidence type="ECO:0000313" key="3">
    <source>
        <dbReference type="EMBL" id="CAD6442291.1"/>
    </source>
</evidence>
<dbReference type="AlphaFoldDB" id="A0A8H2ZLK9"/>
<comment type="caution">
    <text evidence="3">The sequence shown here is derived from an EMBL/GenBank/DDBJ whole genome shotgun (WGS) entry which is preliminary data.</text>
</comment>
<dbReference type="OrthoDB" id="5332281at2759"/>
<proteinExistence type="predicted"/>
<keyword evidence="4" id="KW-1185">Reference proteome</keyword>
<dbReference type="Proteomes" id="UP000624404">
    <property type="component" value="Unassembled WGS sequence"/>
</dbReference>
<reference evidence="3" key="1">
    <citation type="submission" date="2020-10" db="EMBL/GenBank/DDBJ databases">
        <authorList>
            <person name="Kusch S."/>
        </authorList>
    </citation>
    <scope>NUCLEOTIDE SEQUENCE</scope>
    <source>
        <strain evidence="3">SwB9</strain>
    </source>
</reference>
<gene>
    <name evidence="3" type="ORF">SCLTRI_LOCUS2083</name>
</gene>
<dbReference type="InterPro" id="IPR013126">
    <property type="entry name" value="Hsp_70_fam"/>
</dbReference>
<dbReference type="Gene3D" id="3.30.420.40">
    <property type="match status" value="1"/>
</dbReference>
<accession>A0A8H2ZLK9</accession>